<name>A0A6S6ZZ80_9BURK</name>
<evidence type="ECO:0000256" key="2">
    <source>
        <dbReference type="ARBA" id="ARBA00022612"/>
    </source>
</evidence>
<evidence type="ECO:0000313" key="5">
    <source>
        <dbReference type="Proteomes" id="UP000494111"/>
    </source>
</evidence>
<keyword evidence="2" id="KW-1188">Viral release from host cell</keyword>
<dbReference type="RefSeq" id="WP_175216438.1">
    <property type="nucleotide sequence ID" value="NZ_CADIJO010000007.1"/>
</dbReference>
<proteinExistence type="predicted"/>
<comment type="subcellular location">
    <subcellularLocation>
        <location evidence="1">Virion</location>
    </subcellularLocation>
</comment>
<reference evidence="4 5" key="1">
    <citation type="submission" date="2020-04" db="EMBL/GenBank/DDBJ databases">
        <authorList>
            <person name="De Canck E."/>
        </authorList>
    </citation>
    <scope>NUCLEOTIDE SEQUENCE [LARGE SCALE GENOMIC DNA]</scope>
    <source>
        <strain evidence="4 5">LMG 3458</strain>
    </source>
</reference>
<keyword evidence="3" id="KW-0231">Viral genome packaging</keyword>
<evidence type="ECO:0000256" key="1">
    <source>
        <dbReference type="ARBA" id="ARBA00004328"/>
    </source>
</evidence>
<evidence type="ECO:0000256" key="3">
    <source>
        <dbReference type="ARBA" id="ARBA00023219"/>
    </source>
</evidence>
<dbReference type="Pfam" id="PF12236">
    <property type="entry name" value="Head-tail_con"/>
    <property type="match status" value="1"/>
</dbReference>
<accession>A0A6S6ZZ80</accession>
<evidence type="ECO:0000313" key="4">
    <source>
        <dbReference type="EMBL" id="CAB3697928.1"/>
    </source>
</evidence>
<gene>
    <name evidence="4" type="ORF">LMG3458_02490</name>
</gene>
<dbReference type="AlphaFoldDB" id="A0A6S6ZZ80"/>
<sequence>MVGTVKDAWTSSEQKRQPLLTRAQRYAAYTIPIICPPDGYDEQAQELQTDYQAVGALAVNSLSNKLILALFAPSRPFMRYDIPADILAELGEQVADLQSYLSAAEQNSIKLLDQLSTRPRLYEAVRNLTVTGNCLLILGKDKSTPIRVLGLKKYTVKRSMSGKVVEIIIKQTLRFDELDADAQQFLRQGGPKLAKYSKMDPTDPRTCGDVDWFTWVQLGEDKKYSVTSYVDEHPLPDSFNGSYTEEELPYRALTWELPDGQHYGIGLVEQCAGDFAAMSTLSEAQLRAAILASEFRWLCNPGGMTQPEDLEQSENGAAIPGVEGDVVALSAAGAGIAQGLQIMDAVLSKYVNRIGRTFLLGSSVVRDAERVTAEEIRMQAQELETSLGGVYSRLAIDFQLPLAYWLAAMLGVKLSGTALRPTIITGLDALSRNADLDNLKLCIMDLAQLQAVLQGPLAVVLNATAISAAIFAGRGVDSKQYVNPPEVQQQLAEQQQQQALEQAAAGPVAKATVEQPQ</sequence>
<dbReference type="InterPro" id="IPR020991">
    <property type="entry name" value="Connector_podovirus"/>
</dbReference>
<protein>
    <submittedName>
        <fullName evidence="4">Uncharacterized protein</fullName>
    </submittedName>
</protein>
<organism evidence="4 5">
    <name type="scientific">Achromobacter deleyi</name>
    <dbReference type="NCBI Taxonomy" id="1353891"/>
    <lineage>
        <taxon>Bacteria</taxon>
        <taxon>Pseudomonadati</taxon>
        <taxon>Pseudomonadota</taxon>
        <taxon>Betaproteobacteria</taxon>
        <taxon>Burkholderiales</taxon>
        <taxon>Alcaligenaceae</taxon>
        <taxon>Achromobacter</taxon>
    </lineage>
</organism>
<dbReference type="EMBL" id="CADIJO010000007">
    <property type="protein sequence ID" value="CAB3697928.1"/>
    <property type="molecule type" value="Genomic_DNA"/>
</dbReference>
<dbReference type="Proteomes" id="UP000494111">
    <property type="component" value="Unassembled WGS sequence"/>
</dbReference>